<dbReference type="SUPFAM" id="SSF109604">
    <property type="entry name" value="HD-domain/PDEase-like"/>
    <property type="match status" value="1"/>
</dbReference>
<dbReference type="SMART" id="SM00471">
    <property type="entry name" value="HDc"/>
    <property type="match status" value="1"/>
</dbReference>
<protein>
    <submittedName>
        <fullName evidence="4">dGTPase</fullName>
    </submittedName>
</protein>
<name>A0A4R3NP49_9HYPH</name>
<dbReference type="EMBL" id="SMAR01000019">
    <property type="protein sequence ID" value="TCT37281.1"/>
    <property type="molecule type" value="Genomic_DNA"/>
</dbReference>
<dbReference type="RefSeq" id="WP_245511045.1">
    <property type="nucleotide sequence ID" value="NZ_SMAR01000019.1"/>
</dbReference>
<dbReference type="InterPro" id="IPR003607">
    <property type="entry name" value="HD/PDEase_dom"/>
</dbReference>
<dbReference type="NCBIfam" id="TIGR01353">
    <property type="entry name" value="dGTP_triPase"/>
    <property type="match status" value="1"/>
</dbReference>
<evidence type="ECO:0000259" key="3">
    <source>
        <dbReference type="PROSITE" id="PS51831"/>
    </source>
</evidence>
<reference evidence="4 5" key="1">
    <citation type="submission" date="2019-03" db="EMBL/GenBank/DDBJ databases">
        <title>Freshwater and sediment microbial communities from various areas in North America, analyzing microbe dynamics in response to fracking.</title>
        <authorList>
            <person name="Lamendella R."/>
        </authorList>
    </citation>
    <scope>NUCLEOTIDE SEQUENCE [LARGE SCALE GENOMIC DNA]</scope>
    <source>
        <strain evidence="4 5">175.2</strain>
    </source>
</reference>
<keyword evidence="1" id="KW-0378">Hydrolase</keyword>
<gene>
    <name evidence="4" type="ORF">EDC90_101918</name>
</gene>
<organism evidence="4 5">
    <name type="scientific">Martelella mediterranea</name>
    <dbReference type="NCBI Taxonomy" id="293089"/>
    <lineage>
        <taxon>Bacteria</taxon>
        <taxon>Pseudomonadati</taxon>
        <taxon>Pseudomonadota</taxon>
        <taxon>Alphaproteobacteria</taxon>
        <taxon>Hyphomicrobiales</taxon>
        <taxon>Aurantimonadaceae</taxon>
        <taxon>Martelella</taxon>
    </lineage>
</organism>
<feature type="region of interest" description="Disordered" evidence="2">
    <location>
        <begin position="1"/>
        <end position="39"/>
    </location>
</feature>
<dbReference type="InterPro" id="IPR006674">
    <property type="entry name" value="HD_domain"/>
</dbReference>
<dbReference type="PROSITE" id="PS51831">
    <property type="entry name" value="HD"/>
    <property type="match status" value="1"/>
</dbReference>
<dbReference type="Proteomes" id="UP000295097">
    <property type="component" value="Unassembled WGS sequence"/>
</dbReference>
<accession>A0A4R3NP49</accession>
<dbReference type="AlphaFoldDB" id="A0A4R3NP49"/>
<evidence type="ECO:0000313" key="4">
    <source>
        <dbReference type="EMBL" id="TCT37281.1"/>
    </source>
</evidence>
<evidence type="ECO:0000256" key="2">
    <source>
        <dbReference type="SAM" id="MobiDB-lite"/>
    </source>
</evidence>
<dbReference type="PANTHER" id="PTHR11373:SF32">
    <property type="entry name" value="DEOXYGUANOSINETRIPHOSPHATE TRIPHOSPHOHYDROLASE"/>
    <property type="match status" value="1"/>
</dbReference>
<feature type="compositionally biased region" description="Basic and acidic residues" evidence="2">
    <location>
        <begin position="30"/>
        <end position="39"/>
    </location>
</feature>
<feature type="domain" description="HD" evidence="3">
    <location>
        <begin position="73"/>
        <end position="232"/>
    </location>
</feature>
<comment type="caution">
    <text evidence="4">The sequence shown here is derived from an EMBL/GenBank/DDBJ whole genome shotgun (WGS) entry which is preliminary data.</text>
</comment>
<evidence type="ECO:0000256" key="1">
    <source>
        <dbReference type="ARBA" id="ARBA00022801"/>
    </source>
</evidence>
<dbReference type="Pfam" id="PF01966">
    <property type="entry name" value="HD"/>
    <property type="match status" value="1"/>
</dbReference>
<dbReference type="PANTHER" id="PTHR11373">
    <property type="entry name" value="DEOXYNUCLEOSIDE TRIPHOSPHATE TRIPHOSPHOHYDROLASE"/>
    <property type="match status" value="1"/>
</dbReference>
<dbReference type="InterPro" id="IPR006261">
    <property type="entry name" value="dGTPase"/>
</dbReference>
<sequence length="445" mass="50747">MEVKRSQKGGCSLTTDSWNISHRRERRHNKAEPDQRNEFERDRDRLLYSSAFHRLAGITQIVRAGEANVFHTRQQHTIKVAQVGRRLAQKLLFEQRDEANFRGLDPEVVEAACIAHDLGHPPFGHIGEHTLNDLVIQNDDDGFEGNAQSFRIITKLAVRFPDVDGIDMTRATLAACLKYPWYRSKAGKKSKKWSVYSSEKDEFDFARAHHAEHEEKTLEAELMDWADDVAYSVHDLEDFHRCNALPWQKVFAEKDKIISHAANGCPSQEERIRFDEAYDRLKGFLEGTYSELLSEPYEGGREQREQLRRMTSQLIGTYINSVKINTDRSSPKAVTFDEDKVCEVKILKQITRDYIIGSPTLSAQQYGQQRIIRELFETLTTGSNGQTGYPDFLPVRLRYLRPMAGTSPARFVCDCIASLSESEAIALHSRLTGAITGSVLDPIVR</sequence>
<dbReference type="GO" id="GO:0006203">
    <property type="term" value="P:dGTP catabolic process"/>
    <property type="evidence" value="ECO:0007669"/>
    <property type="project" value="TreeGrafter"/>
</dbReference>
<dbReference type="Pfam" id="PF13286">
    <property type="entry name" value="HD_assoc"/>
    <property type="match status" value="1"/>
</dbReference>
<dbReference type="InterPro" id="IPR026875">
    <property type="entry name" value="PHydrolase_assoc_dom"/>
</dbReference>
<keyword evidence="5" id="KW-1185">Reference proteome</keyword>
<evidence type="ECO:0000313" key="5">
    <source>
        <dbReference type="Proteomes" id="UP000295097"/>
    </source>
</evidence>
<dbReference type="CDD" id="cd00077">
    <property type="entry name" value="HDc"/>
    <property type="match status" value="1"/>
</dbReference>
<dbReference type="InterPro" id="IPR050135">
    <property type="entry name" value="dGTPase-like"/>
</dbReference>
<proteinExistence type="predicted"/>
<dbReference type="Gene3D" id="1.10.3210.10">
    <property type="entry name" value="Hypothetical protein af1432"/>
    <property type="match status" value="1"/>
</dbReference>
<dbReference type="GO" id="GO:0008832">
    <property type="term" value="F:dGTPase activity"/>
    <property type="evidence" value="ECO:0007669"/>
    <property type="project" value="TreeGrafter"/>
</dbReference>